<feature type="compositionally biased region" description="Basic and acidic residues" evidence="1">
    <location>
        <begin position="30"/>
        <end position="40"/>
    </location>
</feature>
<feature type="compositionally biased region" description="Low complexity" evidence="1">
    <location>
        <begin position="14"/>
        <end position="25"/>
    </location>
</feature>
<name>A0A9R1LMK2_WHEAT</name>
<feature type="non-terminal residue" evidence="2">
    <location>
        <position position="1"/>
    </location>
</feature>
<dbReference type="Proteomes" id="UP000815260">
    <property type="component" value="Chromosome 6D"/>
</dbReference>
<evidence type="ECO:0000313" key="2">
    <source>
        <dbReference type="EMBL" id="KAF7091584.1"/>
    </source>
</evidence>
<dbReference type="EMBL" id="CM022228">
    <property type="protein sequence ID" value="KAF7091584.1"/>
    <property type="molecule type" value="Genomic_DNA"/>
</dbReference>
<dbReference type="OrthoDB" id="5970at2759"/>
<proteinExistence type="predicted"/>
<reference evidence="2" key="2">
    <citation type="submission" date="2020-03" db="EMBL/GenBank/DDBJ databases">
        <title>The second near-complete assembly of the hexaploid bread wheat (Triticum aestivum) genome.</title>
        <authorList>
            <person name="Zimin A.V."/>
            <person name="Puiu D."/>
            <person name="Shumante A."/>
            <person name="Alonge M."/>
            <person name="Salzberg S.L."/>
        </authorList>
    </citation>
    <scope>NUCLEOTIDE SEQUENCE</scope>
    <source>
        <tissue evidence="2">Leaf</tissue>
    </source>
</reference>
<reference evidence="2" key="1">
    <citation type="journal article" date="2017" name="Gigascience">
        <title>The first near-complete assembly of the hexaploid bread wheat genome, Triticum aestivum.</title>
        <authorList>
            <person name="Zimin A.V."/>
            <person name="Puiu D."/>
            <person name="Hall R."/>
            <person name="Kingan S."/>
            <person name="Clavijo B.J."/>
            <person name="Salzberg S.L."/>
        </authorList>
    </citation>
    <scope>NUCLEOTIDE SEQUENCE</scope>
    <source>
        <tissue evidence="2">Leaf</tissue>
    </source>
</reference>
<evidence type="ECO:0000256" key="1">
    <source>
        <dbReference type="SAM" id="MobiDB-lite"/>
    </source>
</evidence>
<dbReference type="AlphaFoldDB" id="A0A9R1LMK2"/>
<protein>
    <submittedName>
        <fullName evidence="2">Uncharacterized protein</fullName>
    </submittedName>
</protein>
<comment type="caution">
    <text evidence="2">The sequence shown here is derived from an EMBL/GenBank/DDBJ whole genome shotgun (WGS) entry which is preliminary data.</text>
</comment>
<sequence>SYSPRDRSPRRRSASPAPARGRSYSKSPVRARDDSPDAKGFRRSRS</sequence>
<feature type="region of interest" description="Disordered" evidence="1">
    <location>
        <begin position="1"/>
        <end position="46"/>
    </location>
</feature>
<accession>A0A9R1LMK2</accession>
<organism evidence="2">
    <name type="scientific">Triticum aestivum</name>
    <name type="common">Wheat</name>
    <dbReference type="NCBI Taxonomy" id="4565"/>
    <lineage>
        <taxon>Eukaryota</taxon>
        <taxon>Viridiplantae</taxon>
        <taxon>Streptophyta</taxon>
        <taxon>Embryophyta</taxon>
        <taxon>Tracheophyta</taxon>
        <taxon>Spermatophyta</taxon>
        <taxon>Magnoliopsida</taxon>
        <taxon>Liliopsida</taxon>
        <taxon>Poales</taxon>
        <taxon>Poaceae</taxon>
        <taxon>BOP clade</taxon>
        <taxon>Pooideae</taxon>
        <taxon>Triticodae</taxon>
        <taxon>Triticeae</taxon>
        <taxon>Triticinae</taxon>
        <taxon>Triticum</taxon>
    </lineage>
</organism>
<gene>
    <name evidence="2" type="ORF">CFC21_094149</name>
</gene>